<dbReference type="SUPFAM" id="SSF88946">
    <property type="entry name" value="Sigma2 domain of RNA polymerase sigma factors"/>
    <property type="match status" value="1"/>
</dbReference>
<evidence type="ECO:0000256" key="1">
    <source>
        <dbReference type="ARBA" id="ARBA00010641"/>
    </source>
</evidence>
<dbReference type="InterPro" id="IPR013324">
    <property type="entry name" value="RNA_pol_sigma_r3/r4-like"/>
</dbReference>
<evidence type="ECO:0000313" key="6">
    <source>
        <dbReference type="EMBL" id="CCH71817.1"/>
    </source>
</evidence>
<keyword evidence="2" id="KW-0805">Transcription regulation</keyword>
<protein>
    <submittedName>
        <fullName evidence="6">Putative sigma factor</fullName>
    </submittedName>
</protein>
<sequence>MIPILRGAATPPADAADVFQQALLVVWRKHDAAPSDAGEALAWMIGIARLELANHRRGNRRRLAATDRLRAELSAQLAPTGSPAPTDDHAERLRAAIAVLPEADREIARLTYWDALTSKQVGAVLGLSPAAVRKRLQRARATLSTHPLLQSSEVEADGFRA</sequence>
<dbReference type="SUPFAM" id="SSF88659">
    <property type="entry name" value="Sigma3 and sigma4 domains of RNA polymerase sigma factors"/>
    <property type="match status" value="1"/>
</dbReference>
<keyword evidence="7" id="KW-1185">Reference proteome</keyword>
<dbReference type="Proteomes" id="UP000035763">
    <property type="component" value="Unassembled WGS sequence"/>
</dbReference>
<dbReference type="InterPro" id="IPR036388">
    <property type="entry name" value="WH-like_DNA-bd_sf"/>
</dbReference>
<dbReference type="GO" id="GO:0003677">
    <property type="term" value="F:DNA binding"/>
    <property type="evidence" value="ECO:0007669"/>
    <property type="project" value="InterPro"/>
</dbReference>
<evidence type="ECO:0000313" key="7">
    <source>
        <dbReference type="Proteomes" id="UP000035763"/>
    </source>
</evidence>
<dbReference type="STRING" id="1193182.BN11_1100006"/>
<proteinExistence type="inferred from homology"/>
<comment type="similarity">
    <text evidence="1">Belongs to the sigma-70 factor family. ECF subfamily.</text>
</comment>
<dbReference type="GO" id="GO:0006352">
    <property type="term" value="P:DNA-templated transcription initiation"/>
    <property type="evidence" value="ECO:0007669"/>
    <property type="project" value="InterPro"/>
</dbReference>
<keyword evidence="4" id="KW-0804">Transcription</keyword>
<dbReference type="CDD" id="cd06171">
    <property type="entry name" value="Sigma70_r4"/>
    <property type="match status" value="1"/>
</dbReference>
<comment type="caution">
    <text evidence="6">The sequence shown here is derived from an EMBL/GenBank/DDBJ whole genome shotgun (WGS) entry which is preliminary data.</text>
</comment>
<gene>
    <name evidence="6" type="ORF">BN11_1100006</name>
</gene>
<evidence type="ECO:0000259" key="5">
    <source>
        <dbReference type="Pfam" id="PF08281"/>
    </source>
</evidence>
<dbReference type="EMBL" id="CAJA01000014">
    <property type="protein sequence ID" value="CCH71817.1"/>
    <property type="molecule type" value="Genomic_DNA"/>
</dbReference>
<dbReference type="AlphaFoldDB" id="W6JSY7"/>
<dbReference type="InterPro" id="IPR014284">
    <property type="entry name" value="RNA_pol_sigma-70_dom"/>
</dbReference>
<organism evidence="6 7">
    <name type="scientific">Nostocoides australiense Ben110</name>
    <dbReference type="NCBI Taxonomy" id="1193182"/>
    <lineage>
        <taxon>Bacteria</taxon>
        <taxon>Bacillati</taxon>
        <taxon>Actinomycetota</taxon>
        <taxon>Actinomycetes</taxon>
        <taxon>Micrococcales</taxon>
        <taxon>Intrasporangiaceae</taxon>
        <taxon>Nostocoides</taxon>
    </lineage>
</organism>
<dbReference type="NCBIfam" id="TIGR02937">
    <property type="entry name" value="sigma70-ECF"/>
    <property type="match status" value="1"/>
</dbReference>
<evidence type="ECO:0000256" key="3">
    <source>
        <dbReference type="ARBA" id="ARBA00023082"/>
    </source>
</evidence>
<dbReference type="InterPro" id="IPR013325">
    <property type="entry name" value="RNA_pol_sigma_r2"/>
</dbReference>
<evidence type="ECO:0000256" key="2">
    <source>
        <dbReference type="ARBA" id="ARBA00023015"/>
    </source>
</evidence>
<dbReference type="InterPro" id="IPR013249">
    <property type="entry name" value="RNA_pol_sigma70_r4_t2"/>
</dbReference>
<accession>W6JSY7</accession>
<dbReference type="PANTHER" id="PTHR43133">
    <property type="entry name" value="RNA POLYMERASE ECF-TYPE SIGMA FACTO"/>
    <property type="match status" value="1"/>
</dbReference>
<keyword evidence="3" id="KW-0731">Sigma factor</keyword>
<reference evidence="6 7" key="1">
    <citation type="journal article" date="2013" name="ISME J.">
        <title>A metabolic model for members of the genus Tetrasphaera involved in enhanced biological phosphorus removal.</title>
        <authorList>
            <person name="Kristiansen R."/>
            <person name="Nguyen H.T.T."/>
            <person name="Saunders A.M."/>
            <person name="Nielsen J.L."/>
            <person name="Wimmer R."/>
            <person name="Le V.Q."/>
            <person name="McIlroy S.J."/>
            <person name="Petrovski S."/>
            <person name="Seviour R.J."/>
            <person name="Calteau A."/>
            <person name="Nielsen K.L."/>
            <person name="Nielsen P.H."/>
        </authorList>
    </citation>
    <scope>NUCLEOTIDE SEQUENCE [LARGE SCALE GENOMIC DNA]</scope>
    <source>
        <strain evidence="6 7">Ben110</strain>
    </source>
</reference>
<feature type="domain" description="RNA polymerase sigma factor 70 region 4 type 2" evidence="5">
    <location>
        <begin position="91"/>
        <end position="143"/>
    </location>
</feature>
<dbReference type="Gene3D" id="1.10.10.10">
    <property type="entry name" value="Winged helix-like DNA-binding domain superfamily/Winged helix DNA-binding domain"/>
    <property type="match status" value="1"/>
</dbReference>
<dbReference type="Gene3D" id="1.10.1740.10">
    <property type="match status" value="1"/>
</dbReference>
<name>W6JSY7_9MICO</name>
<dbReference type="Pfam" id="PF08281">
    <property type="entry name" value="Sigma70_r4_2"/>
    <property type="match status" value="1"/>
</dbReference>
<dbReference type="PANTHER" id="PTHR43133:SF25">
    <property type="entry name" value="RNA POLYMERASE SIGMA FACTOR RFAY-RELATED"/>
    <property type="match status" value="1"/>
</dbReference>
<evidence type="ECO:0000256" key="4">
    <source>
        <dbReference type="ARBA" id="ARBA00023163"/>
    </source>
</evidence>
<dbReference type="GO" id="GO:0016987">
    <property type="term" value="F:sigma factor activity"/>
    <property type="evidence" value="ECO:0007669"/>
    <property type="project" value="UniProtKB-KW"/>
</dbReference>
<dbReference type="InterPro" id="IPR039425">
    <property type="entry name" value="RNA_pol_sigma-70-like"/>
</dbReference>